<dbReference type="AlphaFoldDB" id="A0A934PXZ5"/>
<keyword evidence="3" id="KW-1185">Reference proteome</keyword>
<proteinExistence type="predicted"/>
<feature type="chain" id="PRO_5037439220" evidence="1">
    <location>
        <begin position="35"/>
        <end position="192"/>
    </location>
</feature>
<reference evidence="2" key="1">
    <citation type="submission" date="2020-12" db="EMBL/GenBank/DDBJ databases">
        <title>Ramlibacter sp. nov., isolated from a freshwater alga, Cryptomonas.</title>
        <authorList>
            <person name="Kim H.M."/>
            <person name="Jeon C.O."/>
        </authorList>
    </citation>
    <scope>NUCLEOTIDE SEQUENCE</scope>
    <source>
        <strain evidence="2">CrO1</strain>
    </source>
</reference>
<dbReference type="RefSeq" id="WP_200787528.1">
    <property type="nucleotide sequence ID" value="NZ_JAEDAO010000001.1"/>
</dbReference>
<name>A0A934PXZ5_9BURK</name>
<protein>
    <submittedName>
        <fullName evidence="2">Ferritin-like domain-containing protein</fullName>
    </submittedName>
</protein>
<dbReference type="EMBL" id="JAEDAO010000001">
    <property type="protein sequence ID" value="MBK0392600.1"/>
    <property type="molecule type" value="Genomic_DNA"/>
</dbReference>
<dbReference type="Gene3D" id="1.20.1260.10">
    <property type="match status" value="1"/>
</dbReference>
<keyword evidence="1" id="KW-0732">Signal</keyword>
<evidence type="ECO:0000313" key="2">
    <source>
        <dbReference type="EMBL" id="MBK0392600.1"/>
    </source>
</evidence>
<evidence type="ECO:0000256" key="1">
    <source>
        <dbReference type="SAM" id="SignalP"/>
    </source>
</evidence>
<dbReference type="SUPFAM" id="SSF47240">
    <property type="entry name" value="Ferritin-like"/>
    <property type="match status" value="1"/>
</dbReference>
<dbReference type="Proteomes" id="UP000617041">
    <property type="component" value="Unassembled WGS sequence"/>
</dbReference>
<evidence type="ECO:0000313" key="3">
    <source>
        <dbReference type="Proteomes" id="UP000617041"/>
    </source>
</evidence>
<sequence>MSSHVNHGIEQQPRRVFLGLAGLGLIAASTSAVAAGAKAKTKDVSNDASVMQVALALEHEGIAAYRIAGSSGLLKPGTLRIAQVFRGHHEQHRDSLASLIAKTGGKPVQPLSDDQYVEALNLGALKTEGDVVALATRLEQGAASAYVGQVAALRDPKLAQLFSNLAADEAVHWTTLNNAQGLEIRSRAYLFG</sequence>
<organism evidence="2 3">
    <name type="scientific">Ramlibacter algicola</name>
    <dbReference type="NCBI Taxonomy" id="2795217"/>
    <lineage>
        <taxon>Bacteria</taxon>
        <taxon>Pseudomonadati</taxon>
        <taxon>Pseudomonadota</taxon>
        <taxon>Betaproteobacteria</taxon>
        <taxon>Burkholderiales</taxon>
        <taxon>Comamonadaceae</taxon>
        <taxon>Ramlibacter</taxon>
    </lineage>
</organism>
<dbReference type="PROSITE" id="PS51318">
    <property type="entry name" value="TAT"/>
    <property type="match status" value="1"/>
</dbReference>
<gene>
    <name evidence="2" type="ORF">I8E28_08345</name>
</gene>
<dbReference type="InterPro" id="IPR012347">
    <property type="entry name" value="Ferritin-like"/>
</dbReference>
<dbReference type="CDD" id="cd00657">
    <property type="entry name" value="Ferritin_like"/>
    <property type="match status" value="1"/>
</dbReference>
<dbReference type="InterPro" id="IPR009078">
    <property type="entry name" value="Ferritin-like_SF"/>
</dbReference>
<dbReference type="InterPro" id="IPR006311">
    <property type="entry name" value="TAT_signal"/>
</dbReference>
<dbReference type="Pfam" id="PF13668">
    <property type="entry name" value="Ferritin_2"/>
    <property type="match status" value="1"/>
</dbReference>
<comment type="caution">
    <text evidence="2">The sequence shown here is derived from an EMBL/GenBank/DDBJ whole genome shotgun (WGS) entry which is preliminary data.</text>
</comment>
<feature type="signal peptide" evidence="1">
    <location>
        <begin position="1"/>
        <end position="34"/>
    </location>
</feature>
<accession>A0A934PXZ5</accession>